<proteinExistence type="predicted"/>
<evidence type="ECO:0000313" key="1">
    <source>
        <dbReference type="EMBL" id="KAK7338459.1"/>
    </source>
</evidence>
<comment type="caution">
    <text evidence="1">The sequence shown here is derived from an EMBL/GenBank/DDBJ whole genome shotgun (WGS) entry which is preliminary data.</text>
</comment>
<dbReference type="Proteomes" id="UP001367508">
    <property type="component" value="Unassembled WGS sequence"/>
</dbReference>
<dbReference type="EMBL" id="JAYMYQ010000004">
    <property type="protein sequence ID" value="KAK7338459.1"/>
    <property type="molecule type" value="Genomic_DNA"/>
</dbReference>
<dbReference type="AlphaFoldDB" id="A0AAN9LM17"/>
<accession>A0AAN9LM17</accession>
<gene>
    <name evidence="1" type="ORF">VNO77_19069</name>
</gene>
<sequence>MCCGFKIQEPHDRIRWRSFNPPAPIKINLQVQLCREKKGSDEDRLRGKLLAKDGASRRIAASSLGRFLNSVPSPEKLLFSNLVLAIGRTLHSIP</sequence>
<evidence type="ECO:0000313" key="2">
    <source>
        <dbReference type="Proteomes" id="UP001367508"/>
    </source>
</evidence>
<keyword evidence="2" id="KW-1185">Reference proteome</keyword>
<name>A0AAN9LM17_CANGL</name>
<protein>
    <submittedName>
        <fullName evidence="1">Uncharacterized protein</fullName>
    </submittedName>
</protein>
<organism evidence="1 2">
    <name type="scientific">Canavalia gladiata</name>
    <name type="common">Sword bean</name>
    <name type="synonym">Dolichos gladiatus</name>
    <dbReference type="NCBI Taxonomy" id="3824"/>
    <lineage>
        <taxon>Eukaryota</taxon>
        <taxon>Viridiplantae</taxon>
        <taxon>Streptophyta</taxon>
        <taxon>Embryophyta</taxon>
        <taxon>Tracheophyta</taxon>
        <taxon>Spermatophyta</taxon>
        <taxon>Magnoliopsida</taxon>
        <taxon>eudicotyledons</taxon>
        <taxon>Gunneridae</taxon>
        <taxon>Pentapetalae</taxon>
        <taxon>rosids</taxon>
        <taxon>fabids</taxon>
        <taxon>Fabales</taxon>
        <taxon>Fabaceae</taxon>
        <taxon>Papilionoideae</taxon>
        <taxon>50 kb inversion clade</taxon>
        <taxon>NPAAA clade</taxon>
        <taxon>indigoferoid/millettioid clade</taxon>
        <taxon>Phaseoleae</taxon>
        <taxon>Canavalia</taxon>
    </lineage>
</organism>
<reference evidence="1 2" key="1">
    <citation type="submission" date="2024-01" db="EMBL/GenBank/DDBJ databases">
        <title>The genomes of 5 underutilized Papilionoideae crops provide insights into root nodulation and disease resistanc.</title>
        <authorList>
            <person name="Jiang F."/>
        </authorList>
    </citation>
    <scope>NUCLEOTIDE SEQUENCE [LARGE SCALE GENOMIC DNA]</scope>
    <source>
        <strain evidence="1">LVBAO_FW01</strain>
        <tissue evidence="1">Leaves</tissue>
    </source>
</reference>